<evidence type="ECO:0008006" key="5">
    <source>
        <dbReference type="Google" id="ProtNLM"/>
    </source>
</evidence>
<evidence type="ECO:0000313" key="3">
    <source>
        <dbReference type="EMBL" id="MBP2317034.1"/>
    </source>
</evidence>
<reference evidence="3 4" key="1">
    <citation type="submission" date="2021-03" db="EMBL/GenBank/DDBJ databases">
        <title>Sequencing the genomes of 1000 actinobacteria strains.</title>
        <authorList>
            <person name="Klenk H.-P."/>
        </authorList>
    </citation>
    <scope>NUCLEOTIDE SEQUENCE [LARGE SCALE GENOMIC DNA]</scope>
    <source>
        <strain evidence="3 4">DSM 12544</strain>
    </source>
</reference>
<comment type="caution">
    <text evidence="3">The sequence shown here is derived from an EMBL/GenBank/DDBJ whole genome shotgun (WGS) entry which is preliminary data.</text>
</comment>
<keyword evidence="2" id="KW-0812">Transmembrane</keyword>
<evidence type="ECO:0000313" key="4">
    <source>
        <dbReference type="Proteomes" id="UP001519331"/>
    </source>
</evidence>
<dbReference type="Proteomes" id="UP001519331">
    <property type="component" value="Unassembled WGS sequence"/>
</dbReference>
<accession>A0ABS4SZ53</accession>
<dbReference type="EMBL" id="JAGINX010000001">
    <property type="protein sequence ID" value="MBP2317034.1"/>
    <property type="molecule type" value="Genomic_DNA"/>
</dbReference>
<evidence type="ECO:0000256" key="2">
    <source>
        <dbReference type="SAM" id="Phobius"/>
    </source>
</evidence>
<gene>
    <name evidence="3" type="ORF">JOF45_000053</name>
</gene>
<feature type="transmembrane region" description="Helical" evidence="2">
    <location>
        <begin position="112"/>
        <end position="130"/>
    </location>
</feature>
<keyword evidence="2" id="KW-1133">Transmembrane helix</keyword>
<organism evidence="3 4">
    <name type="scientific">Nesterenkonia lacusekhoensis</name>
    <dbReference type="NCBI Taxonomy" id="150832"/>
    <lineage>
        <taxon>Bacteria</taxon>
        <taxon>Bacillati</taxon>
        <taxon>Actinomycetota</taxon>
        <taxon>Actinomycetes</taxon>
        <taxon>Micrococcales</taxon>
        <taxon>Micrococcaceae</taxon>
        <taxon>Nesterenkonia</taxon>
    </lineage>
</organism>
<proteinExistence type="predicted"/>
<feature type="transmembrane region" description="Helical" evidence="2">
    <location>
        <begin position="137"/>
        <end position="157"/>
    </location>
</feature>
<feature type="compositionally biased region" description="Basic and acidic residues" evidence="1">
    <location>
        <begin position="19"/>
        <end position="33"/>
    </location>
</feature>
<keyword evidence="4" id="KW-1185">Reference proteome</keyword>
<feature type="transmembrane region" description="Helical" evidence="2">
    <location>
        <begin position="42"/>
        <end position="60"/>
    </location>
</feature>
<protein>
    <recommendedName>
        <fullName evidence="5">DUF1772 domain-containing protein</fullName>
    </recommendedName>
</protein>
<feature type="region of interest" description="Disordered" evidence="1">
    <location>
        <begin position="1"/>
        <end position="33"/>
    </location>
</feature>
<feature type="transmembrane region" description="Helical" evidence="2">
    <location>
        <begin position="177"/>
        <end position="201"/>
    </location>
</feature>
<evidence type="ECO:0000256" key="1">
    <source>
        <dbReference type="SAM" id="MobiDB-lite"/>
    </source>
</evidence>
<keyword evidence="2" id="KW-0472">Membrane</keyword>
<dbReference type="RefSeq" id="WP_210047266.1">
    <property type="nucleotide sequence ID" value="NZ_JAGINX010000001.1"/>
</dbReference>
<sequence>MSRRRKKTRGNPAQQPRPTVRDGFRSAADRRAAEGTTSNPKLLVYALLGVTVFMFIYLHLYTLPQMTHFAGGFAMPDARLMGYDAGDIDRLRSVMDETATGQLNFLHKTAGIIFPVSVALSTWAVAGLVMRRGVFRWVLVAAAALFAVVDITENFWIDRILTDDPLDEGLVAVSSSLTMASWALLVVVGAAVLGTMIMSIVKSSVRQQR</sequence>
<name>A0ABS4SZ53_9MICC</name>